<protein>
    <submittedName>
        <fullName evidence="2">Uncharacterized protein</fullName>
    </submittedName>
</protein>
<sequence length="47" mass="5768">MQCKKEEDIIHIICECKAVEQFWCQLKKQFVKKLEKYYLVVTWCVTL</sequence>
<keyword evidence="1" id="KW-1185">Reference proteome</keyword>
<reference evidence="2" key="1">
    <citation type="submission" date="2022-11" db="UniProtKB">
        <authorList>
            <consortium name="WormBaseParasite"/>
        </authorList>
    </citation>
    <scope>IDENTIFICATION</scope>
</reference>
<evidence type="ECO:0000313" key="2">
    <source>
        <dbReference type="WBParaSite" id="nRc.2.0.1.t21788-RA"/>
    </source>
</evidence>
<dbReference type="AlphaFoldDB" id="A0A915J7R2"/>
<dbReference type="WBParaSite" id="nRc.2.0.1.t21788-RA">
    <property type="protein sequence ID" value="nRc.2.0.1.t21788-RA"/>
    <property type="gene ID" value="nRc.2.0.1.g21788"/>
</dbReference>
<proteinExistence type="predicted"/>
<name>A0A915J7R2_ROMCU</name>
<dbReference type="Proteomes" id="UP000887565">
    <property type="component" value="Unplaced"/>
</dbReference>
<accession>A0A915J7R2</accession>
<organism evidence="1 2">
    <name type="scientific">Romanomermis culicivorax</name>
    <name type="common">Nematode worm</name>
    <dbReference type="NCBI Taxonomy" id="13658"/>
    <lineage>
        <taxon>Eukaryota</taxon>
        <taxon>Metazoa</taxon>
        <taxon>Ecdysozoa</taxon>
        <taxon>Nematoda</taxon>
        <taxon>Enoplea</taxon>
        <taxon>Dorylaimia</taxon>
        <taxon>Mermithida</taxon>
        <taxon>Mermithoidea</taxon>
        <taxon>Mermithidae</taxon>
        <taxon>Romanomermis</taxon>
    </lineage>
</organism>
<evidence type="ECO:0000313" key="1">
    <source>
        <dbReference type="Proteomes" id="UP000887565"/>
    </source>
</evidence>